<evidence type="ECO:0000256" key="5">
    <source>
        <dbReference type="SAM" id="MobiDB-lite"/>
    </source>
</evidence>
<dbReference type="Proteomes" id="UP000739538">
    <property type="component" value="Unassembled WGS sequence"/>
</dbReference>
<evidence type="ECO:0000256" key="3">
    <source>
        <dbReference type="ARBA" id="ARBA00023125"/>
    </source>
</evidence>
<evidence type="ECO:0000256" key="1">
    <source>
        <dbReference type="ARBA" id="ARBA00011046"/>
    </source>
</evidence>
<dbReference type="InterPro" id="IPR005650">
    <property type="entry name" value="BlaI_family"/>
</dbReference>
<keyword evidence="2" id="KW-0805">Transcription regulation</keyword>
<comment type="caution">
    <text evidence="6">The sequence shown here is derived from an EMBL/GenBank/DDBJ whole genome shotgun (WGS) entry which is preliminary data.</text>
</comment>
<keyword evidence="3" id="KW-0238">DNA-binding</keyword>
<organism evidence="6 7">
    <name type="scientific">Eiseniibacteriota bacterium</name>
    <dbReference type="NCBI Taxonomy" id="2212470"/>
    <lineage>
        <taxon>Bacteria</taxon>
        <taxon>Candidatus Eiseniibacteriota</taxon>
    </lineage>
</organism>
<dbReference type="SUPFAM" id="SSF46785">
    <property type="entry name" value="Winged helix' DNA-binding domain"/>
    <property type="match status" value="1"/>
</dbReference>
<dbReference type="GO" id="GO:0003677">
    <property type="term" value="F:DNA binding"/>
    <property type="evidence" value="ECO:0007669"/>
    <property type="project" value="UniProtKB-KW"/>
</dbReference>
<dbReference type="PIRSF" id="PIRSF019455">
    <property type="entry name" value="CopR_AtkY"/>
    <property type="match status" value="1"/>
</dbReference>
<sequence>MPWVPQDITSAELEILKRLWERGPTTIRELTDQLYPDGTHAQYATVQSLLGRLEDKGHVKRKKEGRVNVFRARVTRSDVIAKRLRDTAETLCDGAMAPLLNHLVERADLGDRELQALRALVDRLDREREAEPGRDESPRRGAKGGSR</sequence>
<dbReference type="InterPro" id="IPR036388">
    <property type="entry name" value="WH-like_DNA-bd_sf"/>
</dbReference>
<dbReference type="Pfam" id="PF03965">
    <property type="entry name" value="Penicillinase_R"/>
    <property type="match status" value="1"/>
</dbReference>
<dbReference type="InterPro" id="IPR036390">
    <property type="entry name" value="WH_DNA-bd_sf"/>
</dbReference>
<dbReference type="GO" id="GO:0045892">
    <property type="term" value="P:negative regulation of DNA-templated transcription"/>
    <property type="evidence" value="ECO:0007669"/>
    <property type="project" value="InterPro"/>
</dbReference>
<reference evidence="6" key="1">
    <citation type="submission" date="2020-04" db="EMBL/GenBank/DDBJ databases">
        <authorList>
            <person name="Zhang T."/>
        </authorList>
    </citation>
    <scope>NUCLEOTIDE SEQUENCE</scope>
    <source>
        <strain evidence="6">HKST-UBA02</strain>
    </source>
</reference>
<name>A0A956NDL4_UNCEI</name>
<feature type="compositionally biased region" description="Basic and acidic residues" evidence="5">
    <location>
        <begin position="125"/>
        <end position="139"/>
    </location>
</feature>
<evidence type="ECO:0000313" key="7">
    <source>
        <dbReference type="Proteomes" id="UP000739538"/>
    </source>
</evidence>
<dbReference type="EMBL" id="JAGQHS010000055">
    <property type="protein sequence ID" value="MCA9756496.1"/>
    <property type="molecule type" value="Genomic_DNA"/>
</dbReference>
<proteinExistence type="inferred from homology"/>
<dbReference type="Gene3D" id="1.10.10.10">
    <property type="entry name" value="Winged helix-like DNA-binding domain superfamily/Winged helix DNA-binding domain"/>
    <property type="match status" value="1"/>
</dbReference>
<evidence type="ECO:0000313" key="6">
    <source>
        <dbReference type="EMBL" id="MCA9756496.1"/>
    </source>
</evidence>
<keyword evidence="4" id="KW-0804">Transcription</keyword>
<evidence type="ECO:0000256" key="4">
    <source>
        <dbReference type="ARBA" id="ARBA00023163"/>
    </source>
</evidence>
<evidence type="ECO:0000256" key="2">
    <source>
        <dbReference type="ARBA" id="ARBA00023015"/>
    </source>
</evidence>
<reference evidence="6" key="2">
    <citation type="journal article" date="2021" name="Microbiome">
        <title>Successional dynamics and alternative stable states in a saline activated sludge microbial community over 9 years.</title>
        <authorList>
            <person name="Wang Y."/>
            <person name="Ye J."/>
            <person name="Ju F."/>
            <person name="Liu L."/>
            <person name="Boyd J.A."/>
            <person name="Deng Y."/>
            <person name="Parks D.H."/>
            <person name="Jiang X."/>
            <person name="Yin X."/>
            <person name="Woodcroft B.J."/>
            <person name="Tyson G.W."/>
            <person name="Hugenholtz P."/>
            <person name="Polz M.F."/>
            <person name="Zhang T."/>
        </authorList>
    </citation>
    <scope>NUCLEOTIDE SEQUENCE</scope>
    <source>
        <strain evidence="6">HKST-UBA02</strain>
    </source>
</reference>
<protein>
    <submittedName>
        <fullName evidence="6">BlaI/MecI/CopY family transcriptional regulator</fullName>
    </submittedName>
</protein>
<feature type="region of interest" description="Disordered" evidence="5">
    <location>
        <begin position="125"/>
        <end position="147"/>
    </location>
</feature>
<dbReference type="AlphaFoldDB" id="A0A956NDL4"/>
<accession>A0A956NDL4</accession>
<gene>
    <name evidence="6" type="ORF">KDA27_11895</name>
</gene>
<comment type="similarity">
    <text evidence="1">Belongs to the BlaI transcriptional regulatory family.</text>
</comment>